<evidence type="ECO:0000313" key="3">
    <source>
        <dbReference type="EMBL" id="OOQ90799.1"/>
    </source>
</evidence>
<comment type="similarity">
    <text evidence="1">Belongs to the metallo-dependent hydrolases superfamily.</text>
</comment>
<dbReference type="InterPro" id="IPR032466">
    <property type="entry name" value="Metal_Hydrolase"/>
</dbReference>
<dbReference type="PANTHER" id="PTHR43569">
    <property type="entry name" value="AMIDOHYDROLASE"/>
    <property type="match status" value="1"/>
</dbReference>
<dbReference type="Proteomes" id="UP000190744">
    <property type="component" value="Unassembled WGS sequence"/>
</dbReference>
<proteinExistence type="inferred from homology"/>
<reference evidence="4" key="1">
    <citation type="submission" date="2015-09" db="EMBL/GenBank/DDBJ databases">
        <authorList>
            <person name="Fill T.P."/>
            <person name="Baretta J.F."/>
            <person name="de Almeida L.G."/>
            <person name="Rocha M."/>
            <person name="de Souza D.H."/>
            <person name="Malavazi I."/>
            <person name="Cerdeira L.T."/>
            <person name="Hong H."/>
            <person name="Samborskyy M."/>
            <person name="de Vasconcelos A.T."/>
            <person name="Leadlay P."/>
            <person name="Rodrigues-Filho E."/>
        </authorList>
    </citation>
    <scope>NUCLEOTIDE SEQUENCE [LARGE SCALE GENOMIC DNA]</scope>
    <source>
        <strain evidence="4">LaBioMMi 136</strain>
    </source>
</reference>
<comment type="caution">
    <text evidence="3">The sequence shown here is derived from an EMBL/GenBank/DDBJ whole genome shotgun (WGS) entry which is preliminary data.</text>
</comment>
<name>A0A1S9RZ37_PENBI</name>
<evidence type="ECO:0000256" key="1">
    <source>
        <dbReference type="ARBA" id="ARBA00038310"/>
    </source>
</evidence>
<accession>A0A1S9RZ37</accession>
<keyword evidence="3" id="KW-0378">Hydrolase</keyword>
<dbReference type="AlphaFoldDB" id="A0A1S9RZ37"/>
<dbReference type="EMBL" id="LJBN01000035">
    <property type="protein sequence ID" value="OOQ90799.1"/>
    <property type="molecule type" value="Genomic_DNA"/>
</dbReference>
<dbReference type="InterPro" id="IPR006680">
    <property type="entry name" value="Amidohydro-rel"/>
</dbReference>
<sequence length="358" mass="39468">MPTPIVDSHIHLFPASHLPTLAWYSPDSPLGSQHSVDEYRHASSSISTESDTPNSKYLRGFIFLETDRISSATDDQPDSPGWTHALDEVSYLTRIALGEPVAGEGHDATQKDLCLGIVPWAPVSGGPEALSSYMTQVKERTKTEQVWRKVRGVRYLVQDKPAGVMLQPQFVEGLRWLGQQGFAFDLGVDARQGGLHQLREAVEMIDRLGDANAGAIIINHLCKPNLRLSPDAVSSHPEFLEWKELITKMAQASSRAYMKLSGAFSELPPLDSNVEPDIPKVVDRLQPWTDVVFEAFGATRVMFGSDWPVCNIGGGGNNVAWNRWIKIVEAVLERRGLTEGQKQGVWGQVALEAYGISI</sequence>
<dbReference type="GO" id="GO:0016787">
    <property type="term" value="F:hydrolase activity"/>
    <property type="evidence" value="ECO:0007669"/>
    <property type="project" value="UniProtKB-KW"/>
</dbReference>
<feature type="domain" description="Amidohydrolase-related" evidence="2">
    <location>
        <begin position="148"/>
        <end position="312"/>
    </location>
</feature>
<protein>
    <submittedName>
        <fullName evidence="3">Amidohydrolase family protein</fullName>
    </submittedName>
</protein>
<dbReference type="Pfam" id="PF04909">
    <property type="entry name" value="Amidohydro_2"/>
    <property type="match status" value="1"/>
</dbReference>
<dbReference type="SUPFAM" id="SSF51556">
    <property type="entry name" value="Metallo-dependent hydrolases"/>
    <property type="match status" value="1"/>
</dbReference>
<evidence type="ECO:0000259" key="2">
    <source>
        <dbReference type="Pfam" id="PF04909"/>
    </source>
</evidence>
<gene>
    <name evidence="3" type="ORF">PEBR_02661</name>
</gene>
<dbReference type="InterPro" id="IPR052350">
    <property type="entry name" value="Metallo-dep_Lactonases"/>
</dbReference>
<dbReference type="PANTHER" id="PTHR43569:SF2">
    <property type="entry name" value="AMIDOHYDROLASE-RELATED DOMAIN-CONTAINING PROTEIN"/>
    <property type="match status" value="1"/>
</dbReference>
<dbReference type="Gene3D" id="3.20.20.140">
    <property type="entry name" value="Metal-dependent hydrolases"/>
    <property type="match status" value="1"/>
</dbReference>
<evidence type="ECO:0000313" key="4">
    <source>
        <dbReference type="Proteomes" id="UP000190744"/>
    </source>
</evidence>
<organism evidence="3 4">
    <name type="scientific">Penicillium brasilianum</name>
    <dbReference type="NCBI Taxonomy" id="104259"/>
    <lineage>
        <taxon>Eukaryota</taxon>
        <taxon>Fungi</taxon>
        <taxon>Dikarya</taxon>
        <taxon>Ascomycota</taxon>
        <taxon>Pezizomycotina</taxon>
        <taxon>Eurotiomycetes</taxon>
        <taxon>Eurotiomycetidae</taxon>
        <taxon>Eurotiales</taxon>
        <taxon>Aspergillaceae</taxon>
        <taxon>Penicillium</taxon>
    </lineage>
</organism>